<evidence type="ECO:0000313" key="9">
    <source>
        <dbReference type="EMBL" id="RKT47211.1"/>
    </source>
</evidence>
<dbReference type="Gene3D" id="3.30.1330.60">
    <property type="entry name" value="OmpA-like domain"/>
    <property type="match status" value="1"/>
</dbReference>
<feature type="region of interest" description="Disordered" evidence="6">
    <location>
        <begin position="256"/>
        <end position="276"/>
    </location>
</feature>
<evidence type="ECO:0000256" key="1">
    <source>
        <dbReference type="ARBA" id="ARBA00004442"/>
    </source>
</evidence>
<keyword evidence="3" id="KW-0998">Cell outer membrane</keyword>
<dbReference type="PROSITE" id="PS51123">
    <property type="entry name" value="OMPA_2"/>
    <property type="match status" value="1"/>
</dbReference>
<dbReference type="PRINTS" id="PR01021">
    <property type="entry name" value="OMPADOMAIN"/>
</dbReference>
<comment type="subcellular location">
    <subcellularLocation>
        <location evidence="1">Cell outer membrane</location>
    </subcellularLocation>
</comment>
<sequence length="326" mass="35314">MSDRTPLRRSAWVLASIVLGVAVFAGLLLNVGRETDTPAIPVVSEETNERADLPVTRSVDVISEEADETADIPVTRSVDVVSEETNESAEIPVASAIDVVSEQTNETADIPVTSAIETPPDVIDKQADRAAMDAVLTDMQNKIQQLEDDVATLQEQRKRIDDALIRQANRSPQEPLSATTSSAPVDAVPAVDRAGLDAALAHLGALATEQGHLITLGEPELSFKADQAEFASEPPGVLEEIAKVLMRYEHMLARIEGHSDSKGDTQRNQQLTQDRAESVREALLDDGIDPDRIQAAGLGGIRPVTDNRTIAARERNRRIEIYLIEP</sequence>
<evidence type="ECO:0000256" key="5">
    <source>
        <dbReference type="SAM" id="Coils"/>
    </source>
</evidence>
<feature type="coiled-coil region" evidence="5">
    <location>
        <begin position="129"/>
        <end position="163"/>
    </location>
</feature>
<gene>
    <name evidence="9" type="ORF">BDD21_4774</name>
</gene>
<keyword evidence="10" id="KW-1185">Reference proteome</keyword>
<dbReference type="Proteomes" id="UP000274556">
    <property type="component" value="Unassembled WGS sequence"/>
</dbReference>
<dbReference type="CDD" id="cd07185">
    <property type="entry name" value="OmpA_C-like"/>
    <property type="match status" value="1"/>
</dbReference>
<dbReference type="AlphaFoldDB" id="A0A495VCT4"/>
<comment type="caution">
    <text evidence="9">The sequence shown here is derived from an EMBL/GenBank/DDBJ whole genome shotgun (WGS) entry which is preliminary data.</text>
</comment>
<feature type="transmembrane region" description="Helical" evidence="7">
    <location>
        <begin position="12"/>
        <end position="31"/>
    </location>
</feature>
<dbReference type="PANTHER" id="PTHR30329">
    <property type="entry name" value="STATOR ELEMENT OF FLAGELLAR MOTOR COMPLEX"/>
    <property type="match status" value="1"/>
</dbReference>
<evidence type="ECO:0000256" key="3">
    <source>
        <dbReference type="ARBA" id="ARBA00023237"/>
    </source>
</evidence>
<reference evidence="9 10" key="1">
    <citation type="submission" date="2018-10" db="EMBL/GenBank/DDBJ databases">
        <title>Genomic Encyclopedia of Archaeal and Bacterial Type Strains, Phase II (KMG-II): from individual species to whole genera.</title>
        <authorList>
            <person name="Goeker M."/>
        </authorList>
    </citation>
    <scope>NUCLEOTIDE SEQUENCE [LARGE SCALE GENOMIC DNA]</scope>
    <source>
        <strain evidence="9 10">DSM 235</strain>
    </source>
</reference>
<organism evidence="9 10">
    <name type="scientific">Thiocapsa rosea</name>
    <dbReference type="NCBI Taxonomy" id="69360"/>
    <lineage>
        <taxon>Bacteria</taxon>
        <taxon>Pseudomonadati</taxon>
        <taxon>Pseudomonadota</taxon>
        <taxon>Gammaproteobacteria</taxon>
        <taxon>Chromatiales</taxon>
        <taxon>Chromatiaceae</taxon>
        <taxon>Thiocapsa</taxon>
    </lineage>
</organism>
<evidence type="ECO:0000256" key="6">
    <source>
        <dbReference type="SAM" id="MobiDB-lite"/>
    </source>
</evidence>
<evidence type="ECO:0000256" key="4">
    <source>
        <dbReference type="PROSITE-ProRule" id="PRU00473"/>
    </source>
</evidence>
<accession>A0A495VCT4</accession>
<dbReference type="InterPro" id="IPR006665">
    <property type="entry name" value="OmpA-like"/>
</dbReference>
<proteinExistence type="predicted"/>
<dbReference type="InterPro" id="IPR036737">
    <property type="entry name" value="OmpA-like_sf"/>
</dbReference>
<feature type="domain" description="OmpA-like" evidence="8">
    <location>
        <begin position="210"/>
        <end position="326"/>
    </location>
</feature>
<name>A0A495VCT4_9GAMM</name>
<evidence type="ECO:0000259" key="8">
    <source>
        <dbReference type="PROSITE" id="PS51123"/>
    </source>
</evidence>
<keyword evidence="7" id="KW-1133">Transmembrane helix</keyword>
<dbReference type="OrthoDB" id="9782229at2"/>
<dbReference type="RefSeq" id="WP_120799215.1">
    <property type="nucleotide sequence ID" value="NZ_RBXL01000001.1"/>
</dbReference>
<evidence type="ECO:0000256" key="2">
    <source>
        <dbReference type="ARBA" id="ARBA00023136"/>
    </source>
</evidence>
<keyword evidence="5" id="KW-0175">Coiled coil</keyword>
<evidence type="ECO:0000313" key="10">
    <source>
        <dbReference type="Proteomes" id="UP000274556"/>
    </source>
</evidence>
<keyword evidence="7" id="KW-0812">Transmembrane</keyword>
<protein>
    <submittedName>
        <fullName evidence="9">Outer membrane protein OmpA-like peptidoglycan-associated protein</fullName>
    </submittedName>
</protein>
<dbReference type="GO" id="GO:0009279">
    <property type="term" value="C:cell outer membrane"/>
    <property type="evidence" value="ECO:0007669"/>
    <property type="project" value="UniProtKB-SubCell"/>
</dbReference>
<dbReference type="PANTHER" id="PTHR30329:SF21">
    <property type="entry name" value="LIPOPROTEIN YIAD-RELATED"/>
    <property type="match status" value="1"/>
</dbReference>
<dbReference type="InterPro" id="IPR050330">
    <property type="entry name" value="Bact_OuterMem_StrucFunc"/>
</dbReference>
<feature type="compositionally biased region" description="Basic and acidic residues" evidence="6">
    <location>
        <begin position="256"/>
        <end position="265"/>
    </location>
</feature>
<dbReference type="EMBL" id="RBXL01000001">
    <property type="protein sequence ID" value="RKT47211.1"/>
    <property type="molecule type" value="Genomic_DNA"/>
</dbReference>
<evidence type="ECO:0000256" key="7">
    <source>
        <dbReference type="SAM" id="Phobius"/>
    </source>
</evidence>
<dbReference type="Pfam" id="PF00691">
    <property type="entry name" value="OmpA"/>
    <property type="match status" value="1"/>
</dbReference>
<dbReference type="InterPro" id="IPR006664">
    <property type="entry name" value="OMP_bac"/>
</dbReference>
<keyword evidence="2 4" id="KW-0472">Membrane</keyword>
<dbReference type="SUPFAM" id="SSF103088">
    <property type="entry name" value="OmpA-like"/>
    <property type="match status" value="1"/>
</dbReference>